<accession>A0A0V1LZ11</accession>
<gene>
    <name evidence="1" type="ORF">T10_8077</name>
</gene>
<protein>
    <submittedName>
        <fullName evidence="1">Uncharacterized protein</fullName>
    </submittedName>
</protein>
<evidence type="ECO:0000313" key="1">
    <source>
        <dbReference type="EMBL" id="KRZ64698.1"/>
    </source>
</evidence>
<keyword evidence="2" id="KW-1185">Reference proteome</keyword>
<reference evidence="1 2" key="1">
    <citation type="submission" date="2015-01" db="EMBL/GenBank/DDBJ databases">
        <title>Evolution of Trichinella species and genotypes.</title>
        <authorList>
            <person name="Korhonen P.K."/>
            <person name="Edoardo P."/>
            <person name="Giuseppe L.R."/>
            <person name="Gasser R.B."/>
        </authorList>
    </citation>
    <scope>NUCLEOTIDE SEQUENCE [LARGE SCALE GENOMIC DNA]</scope>
    <source>
        <strain evidence="1">ISS1980</strain>
    </source>
</reference>
<sequence>DSSSSLVDVIDKLRRQRYGIAGIETPVSTLYPKDSIDTIHGKGLHKLQYMQAHHLTQSTPSGVAQHVENGSLLGYFSEPQSFEEQYHLH</sequence>
<proteinExistence type="predicted"/>
<evidence type="ECO:0000313" key="2">
    <source>
        <dbReference type="Proteomes" id="UP000054843"/>
    </source>
</evidence>
<feature type="non-terminal residue" evidence="1">
    <location>
        <position position="1"/>
    </location>
</feature>
<dbReference type="AlphaFoldDB" id="A0A0V1LZ11"/>
<name>A0A0V1LZ11_9BILA</name>
<dbReference type="Proteomes" id="UP000054843">
    <property type="component" value="Unassembled WGS sequence"/>
</dbReference>
<dbReference type="EMBL" id="JYDO01000858">
    <property type="protein sequence ID" value="KRZ64698.1"/>
    <property type="molecule type" value="Genomic_DNA"/>
</dbReference>
<comment type="caution">
    <text evidence="1">The sequence shown here is derived from an EMBL/GenBank/DDBJ whole genome shotgun (WGS) entry which is preliminary data.</text>
</comment>
<organism evidence="1 2">
    <name type="scientific">Trichinella papuae</name>
    <dbReference type="NCBI Taxonomy" id="268474"/>
    <lineage>
        <taxon>Eukaryota</taxon>
        <taxon>Metazoa</taxon>
        <taxon>Ecdysozoa</taxon>
        <taxon>Nematoda</taxon>
        <taxon>Enoplea</taxon>
        <taxon>Dorylaimia</taxon>
        <taxon>Trichinellida</taxon>
        <taxon>Trichinellidae</taxon>
        <taxon>Trichinella</taxon>
    </lineage>
</organism>